<evidence type="ECO:0000313" key="32">
    <source>
        <dbReference type="EMBL" id="EDI0088105.1"/>
    </source>
</evidence>
<evidence type="ECO:0000313" key="25">
    <source>
        <dbReference type="EMBL" id="ECX6727228.1"/>
    </source>
</evidence>
<evidence type="ECO:0000313" key="34">
    <source>
        <dbReference type="EMBL" id="EDI5566679.1"/>
    </source>
</evidence>
<name>A0A0R9PXF2_SALNE</name>
<proteinExistence type="predicted"/>
<dbReference type="CDD" id="cd18776">
    <property type="entry name" value="AfaD-like"/>
    <property type="match status" value="1"/>
</dbReference>
<organism evidence="42 44">
    <name type="scientific">Salmonella newport</name>
    <dbReference type="NCBI Taxonomy" id="108619"/>
    <lineage>
        <taxon>Bacteria</taxon>
        <taxon>Pseudomonadati</taxon>
        <taxon>Pseudomonadota</taxon>
        <taxon>Gammaproteobacteria</taxon>
        <taxon>Enterobacterales</taxon>
        <taxon>Enterobacteriaceae</taxon>
        <taxon>Salmonella</taxon>
    </lineage>
</organism>
<dbReference type="EMBL" id="DAAQVL010000004">
    <property type="protein sequence ID" value="HAE1032551.1"/>
    <property type="molecule type" value="Genomic_DNA"/>
</dbReference>
<reference evidence="5" key="3">
    <citation type="submission" date="2018-06" db="EMBL/GenBank/DDBJ databases">
        <authorList>
            <person name="Ashton P.M."/>
            <person name="Dallman T."/>
            <person name="Nair S."/>
            <person name="De Pinna E."/>
            <person name="Peters T."/>
            <person name="Grant K."/>
        </authorList>
    </citation>
    <scope>NUCLEOTIDE SEQUENCE</scope>
    <source>
        <strain evidence="5">167020</strain>
        <strain evidence="8">174739</strain>
        <strain evidence="6">182859</strain>
        <strain evidence="19">222570</strain>
        <strain evidence="13">235050</strain>
        <strain evidence="10">253904</strain>
        <strain evidence="33">335522</strain>
        <strain evidence="32">365387</strain>
        <strain evidence="9">412137</strain>
        <strain evidence="23">41958</strain>
        <strain evidence="12">503427</strain>
        <strain evidence="14">513302</strain>
        <strain evidence="11">520532</strain>
        <strain evidence="7">579069</strain>
        <strain evidence="18">623177</strain>
        <strain evidence="15">634817</strain>
        <strain evidence="16">643094</strain>
        <strain evidence="17">653638</strain>
    </source>
</reference>
<evidence type="ECO:0000313" key="16">
    <source>
        <dbReference type="EMBL" id="ECA0245329.1"/>
    </source>
</evidence>
<reference evidence="21" key="7">
    <citation type="submission" date="2019-08" db="EMBL/GenBank/DDBJ databases">
        <authorList>
            <consortium name="Veterinary Laboratory Investigation and Response Network"/>
        </authorList>
    </citation>
    <scope>NUCLEOTIDE SEQUENCE</scope>
    <source>
        <strain evidence="21">SAL-18-VL-OH-ON-0039</strain>
    </source>
</reference>
<dbReference type="EMBL" id="AAMLJC010000004">
    <property type="protein sequence ID" value="EDI5643355.1"/>
    <property type="molecule type" value="Genomic_DNA"/>
</dbReference>
<dbReference type="EMBL" id="AAGTMW010000013">
    <property type="protein sequence ID" value="EBR8185038.1"/>
    <property type="molecule type" value="Genomic_DNA"/>
</dbReference>
<sequence>MTQGVIKRGMVAFVIFGAVYAHANDDVDITLNSALNLNSQIRDGQLIGYGRISTQQAHSGYQVWLNAERNGESPDRYVLTGKSNRQHKLYVIIGQNGWVPDNKGGEGIIKRTREMQEQFDIVANGHQSVPVDTYVITVQGRYFEP</sequence>
<dbReference type="Pfam" id="PF05775">
    <property type="entry name" value="AfaD"/>
    <property type="match status" value="1"/>
</dbReference>
<evidence type="ECO:0000313" key="8">
    <source>
        <dbReference type="EMBL" id="EBS4272274.1"/>
    </source>
</evidence>
<dbReference type="EMBL" id="AAHHZF010000038">
    <property type="protein sequence ID" value="EBW3121660.1"/>
    <property type="molecule type" value="Genomic_DNA"/>
</dbReference>
<evidence type="ECO:0000313" key="27">
    <source>
        <dbReference type="EMBL" id="EDG8805411.1"/>
    </source>
</evidence>
<dbReference type="Gene3D" id="2.60.40.1570">
    <property type="entry name" value="Dr adhesin"/>
    <property type="match status" value="1"/>
</dbReference>
<dbReference type="SUPFAM" id="SSF49401">
    <property type="entry name" value="Bacterial adhesins"/>
    <property type="match status" value="1"/>
</dbReference>
<dbReference type="EMBL" id="AAMGCT010000003">
    <property type="protein sequence ID" value="EDH0270392.1"/>
    <property type="molecule type" value="Genomic_DNA"/>
</dbReference>
<evidence type="ECO:0000313" key="40">
    <source>
        <dbReference type="EMBL" id="HAF1179011.1"/>
    </source>
</evidence>
<evidence type="ECO:0000313" key="24">
    <source>
        <dbReference type="EMBL" id="ECX5670678.1"/>
    </source>
</evidence>
<dbReference type="EMBL" id="DAAWDR010000005">
    <property type="protein sequence ID" value="HAF7392866.1"/>
    <property type="molecule type" value="Genomic_DNA"/>
</dbReference>
<dbReference type="EMBL" id="AAMBNR010000002">
    <property type="protein sequence ID" value="EDF6613440.1"/>
    <property type="molecule type" value="Genomic_DNA"/>
</dbReference>
<evidence type="ECO:0000313" key="12">
    <source>
        <dbReference type="EMBL" id="EBX7838762.1"/>
    </source>
</evidence>
<dbReference type="RefSeq" id="WP_000191852.1">
    <property type="nucleotide sequence ID" value="NZ_CALNWE010000015.1"/>
</dbReference>
<dbReference type="EMBL" id="AAIWMW010000003">
    <property type="protein sequence ID" value="ECI8474001.1"/>
    <property type="molecule type" value="Genomic_DNA"/>
</dbReference>
<reference evidence="25" key="4">
    <citation type="submission" date="2018-07" db="EMBL/GenBank/DDBJ databases">
        <authorList>
            <consortium name="PulseNet: The National Subtyping Network for Foodborne Disease Surveillance"/>
            <person name="Tarr C.L."/>
            <person name="Trees E."/>
            <person name="Katz L.S."/>
            <person name="Carleton-Romer H.A."/>
            <person name="Stroika S."/>
            <person name="Kucerova Z."/>
            <person name="Roache K.F."/>
            <person name="Sabol A.L."/>
            <person name="Besser J."/>
            <person name="Gerner-Smidt P."/>
        </authorList>
    </citation>
    <scope>NUCLEOTIDE SEQUENCE</scope>
    <source>
        <strain evidence="34">2017K-0403</strain>
        <strain evidence="35">2017K-0405</strain>
        <strain evidence="25">PNUSAS001023</strain>
        <strain evidence="26">PNUSAS007861</strain>
        <strain evidence="22">PNUSAS008550</strain>
        <strain evidence="28">PNUSAS011299</strain>
        <strain evidence="27">PNUSAS012422</strain>
        <strain evidence="29">PNUSAS013024</strain>
        <strain evidence="31">PNUSAS013394</strain>
        <strain evidence="30">PNUSAS013567</strain>
    </source>
</reference>
<reference evidence="42 44" key="1">
    <citation type="submission" date="2016-10" db="EMBL/GenBank/DDBJ databases">
        <title>Geospatial study of bovine Salmonella enterica.</title>
        <authorList>
            <person name="Liao J."/>
        </authorList>
    </citation>
    <scope>NUCLEOTIDE SEQUENCE [LARGE SCALE GENOMIC DNA]</scope>
    <source>
        <strain evidence="42 44">R8_4821_R1</strain>
    </source>
</reference>
<dbReference type="EMBL" id="AAHYOQ010000032">
    <property type="protein sequence ID" value="ECB7487461.1"/>
    <property type="molecule type" value="Genomic_DNA"/>
</dbReference>
<reference evidence="43" key="8">
    <citation type="submission" date="2021-05" db="EMBL/GenBank/DDBJ databases">
        <title>Whole genome PacBio Sequel sequence of Salmonella enterica subsp. enterica.</title>
        <authorList>
            <person name="Hoffmann M."/>
            <person name="Balkey M."/>
            <person name="Luo Y."/>
        </authorList>
    </citation>
    <scope>NUCLEOTIDE SEQUENCE</scope>
    <source>
        <strain evidence="43">CFSAN022633</strain>
    </source>
</reference>
<evidence type="ECO:0000313" key="22">
    <source>
        <dbReference type="EMBL" id="ECU8568028.1"/>
    </source>
</evidence>
<evidence type="ECO:0000313" key="44">
    <source>
        <dbReference type="Proteomes" id="UP000187320"/>
    </source>
</evidence>
<dbReference type="InterPro" id="IPR008966">
    <property type="entry name" value="Adhesion_dom_sf"/>
</dbReference>
<evidence type="ECO:0000313" key="37">
    <source>
        <dbReference type="EMBL" id="HAE2741239.1"/>
    </source>
</evidence>
<reference evidence="37" key="6">
    <citation type="submission" date="2018-07" db="EMBL/GenBank/DDBJ databases">
        <authorList>
            <consortium name="NCBI Pathogen Detection Project"/>
        </authorList>
    </citation>
    <scope>NUCLEOTIDE SEQUENCE</scope>
    <source>
        <strain evidence="41">09-3171</strain>
        <strain evidence="39">13-0883</strain>
        <strain evidence="40">13-1901</strain>
        <strain evidence="37">BCW_2743</strain>
        <strain evidence="38">NCTR-SF87</strain>
        <strain evidence="36">Sam_48e89560-b631-4cd5-9b4b-4a4e71d657e9</strain>
    </source>
</reference>
<reference evidence="24" key="5">
    <citation type="submission" date="2018-07" db="EMBL/GenBank/DDBJ databases">
        <authorList>
            <consortium name="GenomeTrakr network: Whole genome sequencing for foodborne pathogen traceback"/>
        </authorList>
    </citation>
    <scope>NUCLEOTIDE SEQUENCE</scope>
    <source>
        <strain evidence="43">CFSAN022633</strain>
        <strain evidence="24">CFSAN024524</strain>
        <strain evidence="3">FSIS11814480</strain>
        <strain evidence="4">FSIS11917615</strain>
        <strain evidence="20">FSIS31901987</strain>
    </source>
</reference>
<dbReference type="EMBL" id="AAMJQQ010000009">
    <property type="protein sequence ID" value="EDI0447384.1"/>
    <property type="molecule type" value="Genomic_DNA"/>
</dbReference>
<dbReference type="EMBL" id="AAKCFV010000004">
    <property type="protein sequence ID" value="ECQ6268266.1"/>
    <property type="molecule type" value="Genomic_DNA"/>
</dbReference>
<evidence type="ECO:0000313" key="3">
    <source>
        <dbReference type="EMBL" id="EBO1558746.1"/>
    </source>
</evidence>
<evidence type="ECO:0000313" key="14">
    <source>
        <dbReference type="EMBL" id="EBY1029303.1"/>
    </source>
</evidence>
<dbReference type="EMBL" id="AAHNDN010000039">
    <property type="protein sequence ID" value="EBY1029303.1"/>
    <property type="molecule type" value="Genomic_DNA"/>
</dbReference>
<dbReference type="EMBL" id="AAHMGC010000034">
    <property type="protein sequence ID" value="EBX7838762.1"/>
    <property type="molecule type" value="Genomic_DNA"/>
</dbReference>
<dbReference type="EMBL" id="AAKZSZ010000006">
    <property type="protein sequence ID" value="ECX5670678.1"/>
    <property type="molecule type" value="Genomic_DNA"/>
</dbReference>
<evidence type="ECO:0000313" key="6">
    <source>
        <dbReference type="EMBL" id="EBR8185038.1"/>
    </source>
</evidence>
<dbReference type="EMBL" id="AAHUEO010000016">
    <property type="protein sequence ID" value="ECA3862126.1"/>
    <property type="molecule type" value="Genomic_DNA"/>
</dbReference>
<evidence type="ECO:0000313" key="33">
    <source>
        <dbReference type="EMBL" id="EDI0447384.1"/>
    </source>
</evidence>
<evidence type="ECO:0000313" key="17">
    <source>
        <dbReference type="EMBL" id="ECA3862126.1"/>
    </source>
</evidence>
<evidence type="ECO:0000313" key="9">
    <source>
        <dbReference type="EMBL" id="EBU8270966.1"/>
    </source>
</evidence>
<evidence type="ECO:0000313" key="30">
    <source>
        <dbReference type="EMBL" id="EDH4942337.1"/>
    </source>
</evidence>
<dbReference type="InterPro" id="IPR037028">
    <property type="entry name" value="Dr_adhesin_sf"/>
</dbReference>
<evidence type="ECO:0000313" key="20">
    <source>
        <dbReference type="EMBL" id="ECI8474001.1"/>
    </source>
</evidence>
<dbReference type="EMBL" id="AAMLIV010000004">
    <property type="protein sequence ID" value="EDI5566679.1"/>
    <property type="molecule type" value="Genomic_DNA"/>
</dbReference>
<reference evidence="36" key="2">
    <citation type="journal article" date="2018" name="Genome Biol.">
        <title>SKESA: strategic k-mer extension for scrupulous assemblies.</title>
        <authorList>
            <person name="Souvorov A."/>
            <person name="Agarwala R."/>
            <person name="Lipman D.J."/>
        </authorList>
    </citation>
    <scope>NUCLEOTIDE SEQUENCE</scope>
    <source>
        <strain evidence="41">09-3171</strain>
        <strain evidence="39">13-0883</strain>
        <strain evidence="40">13-1901</strain>
        <strain evidence="37">BCW_2743</strain>
        <strain evidence="38">NCTR-SF87</strain>
        <strain evidence="36">Sam_48e89560-b631-4cd5-9b4b-4a4e71d657e9</strain>
    </source>
</reference>
<dbReference type="EMBL" id="AAMFQH010000069">
    <property type="protein sequence ID" value="EDG8805411.1"/>
    <property type="molecule type" value="Genomic_DNA"/>
</dbReference>
<dbReference type="EMBL" id="AAGTXR010000036">
    <property type="protein sequence ID" value="EBR9463617.1"/>
    <property type="molecule type" value="Genomic_DNA"/>
</dbReference>
<feature type="chain" id="PRO_5036001556" evidence="2">
    <location>
        <begin position="24"/>
        <end position="145"/>
    </location>
</feature>
<evidence type="ECO:0000313" key="18">
    <source>
        <dbReference type="EMBL" id="ECB0237013.1"/>
    </source>
</evidence>
<accession>A0A0R9PXF2</accession>
<dbReference type="EMBL" id="AAHSHT010000017">
    <property type="protein sequence ID" value="EBZ7959284.1"/>
    <property type="molecule type" value="Genomic_DNA"/>
</dbReference>
<dbReference type="EMBL" id="AAHMTR010000032">
    <property type="protein sequence ID" value="EBX9730715.1"/>
    <property type="molecule type" value="Genomic_DNA"/>
</dbReference>
<evidence type="ECO:0000313" key="36">
    <source>
        <dbReference type="EMBL" id="HAE1032551.1"/>
    </source>
</evidence>
<evidence type="ECO:0000313" key="7">
    <source>
        <dbReference type="EMBL" id="EBR9463617.1"/>
    </source>
</evidence>
<dbReference type="EMBL" id="AAGQQV010000040">
    <property type="protein sequence ID" value="EBQ9488883.1"/>
    <property type="molecule type" value="Genomic_DNA"/>
</dbReference>
<evidence type="ECO:0000313" key="4">
    <source>
        <dbReference type="EMBL" id="EBO8651203.1"/>
    </source>
</evidence>
<evidence type="ECO:0000313" key="26">
    <source>
        <dbReference type="EMBL" id="EDF6613440.1"/>
    </source>
</evidence>
<dbReference type="EMBL" id="AAKZNI010000003">
    <property type="protein sequence ID" value="ECX6727228.1"/>
    <property type="molecule type" value="Genomic_DNA"/>
</dbReference>
<keyword evidence="1 2" id="KW-0732">Signal</keyword>
<evidence type="ECO:0000256" key="2">
    <source>
        <dbReference type="SAM" id="SignalP"/>
    </source>
</evidence>
<protein>
    <submittedName>
        <fullName evidence="42">Invasin</fullName>
    </submittedName>
</protein>
<dbReference type="EMBL" id="AAHWFX010000028">
    <property type="protein sequence ID" value="ECB0237013.1"/>
    <property type="molecule type" value="Genomic_DNA"/>
</dbReference>
<dbReference type="EMBL" id="AAHTAF010000027">
    <property type="protein sequence ID" value="ECA0245329.1"/>
    <property type="molecule type" value="Genomic_DNA"/>
</dbReference>
<dbReference type="EMBL" id="AAMHUT010000004">
    <property type="protein sequence ID" value="EDH4942337.1"/>
    <property type="molecule type" value="Genomic_DNA"/>
</dbReference>
<dbReference type="EMBL" id="AAGJWK010000002">
    <property type="protein sequence ID" value="EBO8651203.1"/>
    <property type="molecule type" value="Genomic_DNA"/>
</dbReference>
<dbReference type="PATRIC" id="fig|108619.17.peg.588"/>
<evidence type="ECO:0000313" key="15">
    <source>
        <dbReference type="EMBL" id="EBZ7959284.1"/>
    </source>
</evidence>
<dbReference type="EMBL" id="DAATPG010000007">
    <property type="protein sequence ID" value="HAE9029833.1"/>
    <property type="molecule type" value="Genomic_DNA"/>
</dbReference>
<dbReference type="EMBL" id="AAGHPM010000008">
    <property type="protein sequence ID" value="EBO1558746.1"/>
    <property type="molecule type" value="Genomic_DNA"/>
</dbReference>
<evidence type="ECO:0000313" key="23">
    <source>
        <dbReference type="EMBL" id="ECV7498567.1"/>
    </source>
</evidence>
<evidence type="ECO:0000313" key="11">
    <source>
        <dbReference type="EMBL" id="EBW7131355.1"/>
    </source>
</evidence>
<evidence type="ECO:0000313" key="38">
    <source>
        <dbReference type="EMBL" id="HAE4194006.1"/>
    </source>
</evidence>
<dbReference type="Proteomes" id="UP000839730">
    <property type="component" value="Unassembled WGS sequence"/>
</dbReference>
<evidence type="ECO:0000313" key="13">
    <source>
        <dbReference type="EMBL" id="EBX9730715.1"/>
    </source>
</evidence>
<evidence type="ECO:0000313" key="42">
    <source>
        <dbReference type="EMBL" id="OMB00745.1"/>
    </source>
</evidence>
<dbReference type="EMBL" id="DAAUCX010000002">
    <property type="protein sequence ID" value="HAF1179011.1"/>
    <property type="molecule type" value="Genomic_DNA"/>
</dbReference>
<dbReference type="EMBL" id="AAMINJ010000022">
    <property type="protein sequence ID" value="EDH7082254.1"/>
    <property type="molecule type" value="Genomic_DNA"/>
</dbReference>
<dbReference type="EMBL" id="DAARWE010000009">
    <property type="protein sequence ID" value="HAE4194006.1"/>
    <property type="molecule type" value="Genomic_DNA"/>
</dbReference>
<dbReference type="EMBL" id="AAHDHY010000014">
    <property type="protein sequence ID" value="EBU8270966.1"/>
    <property type="molecule type" value="Genomic_DNA"/>
</dbReference>
<dbReference type="EMBL" id="AAKRGO010000003">
    <property type="protein sequence ID" value="ECU8568028.1"/>
    <property type="molecule type" value="Genomic_DNA"/>
</dbReference>
<evidence type="ECO:0000313" key="35">
    <source>
        <dbReference type="EMBL" id="EDI5643355.1"/>
    </source>
</evidence>
<gene>
    <name evidence="24" type="ORF">AA208_15755</name>
    <name evidence="43" type="ORF">AA493_20275</name>
    <name evidence="25" type="ORF">APS93_11450</name>
    <name evidence="26" type="ORF">B1B77_09050</name>
    <name evidence="22" type="ORF">B7S91_12175</name>
    <name evidence="27" type="ORF">B9634_23860</name>
    <name evidence="42" type="ORF">BLX71_19355</name>
    <name evidence="28" type="ORF">CA685_12020</name>
    <name evidence="30" type="ORF">CBK62_16690</name>
    <name evidence="29" type="ORF">CBY76_02655</name>
    <name evidence="31" type="ORF">CBZ46_22275</name>
    <name evidence="32" type="ORF">CC691_16990</name>
    <name evidence="33" type="ORF">CC757_13155</name>
    <name evidence="34" type="ORF">CE640_16015</name>
    <name evidence="35" type="ORF">CE646_14045</name>
    <name evidence="7" type="ORF">D5P93_22110</name>
    <name evidence="3" type="ORF">D8I59_09645</name>
    <name evidence="9" type="ORF">DLL80_17365</name>
    <name evidence="5" type="ORF">DML90_19155</name>
    <name evidence="6" type="ORF">DOA78_15395</name>
    <name evidence="10" type="ORF">DPD27_25295</name>
    <name evidence="11" type="ORF">DQC53_13495</name>
    <name evidence="8" type="ORF">DQE56_11460</name>
    <name evidence="12" type="ORF">DS704_23695</name>
    <name evidence="13" type="ORF">DUA94_20545</name>
    <name evidence="14" type="ORF">DUV00_18870</name>
    <name evidence="19" type="ORF">E1K03_21800</name>
    <name evidence="15" type="ORF">EGM24_18105</name>
    <name evidence="16" type="ORF">EIL11_21680</name>
    <name evidence="17" type="ORF">EKG93_14500</name>
    <name evidence="18" type="ORF">EUS03_22580</name>
    <name evidence="4" type="ORF">EYJ87_08570</name>
    <name evidence="20" type="ORF">FGK44_11970</name>
    <name evidence="21" type="ORF">FZ582_16445</name>
    <name evidence="36" type="ORF">G2201_16455</name>
    <name evidence="37" type="ORF">G3358_004225</name>
    <name evidence="39" type="ORF">G4Y29_003160</name>
    <name evidence="41" type="ORF">G9260_000834</name>
    <name evidence="40" type="ORF">G9G44_001730</name>
    <name evidence="38" type="ORF">GNC67_002548</name>
    <name evidence="23" type="ORF">ZV99_19410</name>
</gene>
<dbReference type="EMBL" id="AAGVLQ010000007">
    <property type="protein sequence ID" value="EBS4272274.1"/>
    <property type="molecule type" value="Genomic_DNA"/>
</dbReference>
<dbReference type="EMBL" id="AAKUEC010000042">
    <property type="protein sequence ID" value="ECV7498567.1"/>
    <property type="molecule type" value="Genomic_DNA"/>
</dbReference>
<evidence type="ECO:0000313" key="29">
    <source>
        <dbReference type="EMBL" id="EDH4907831.1"/>
    </source>
</evidence>
<evidence type="ECO:0000313" key="19">
    <source>
        <dbReference type="EMBL" id="ECB7487461.1"/>
    </source>
</evidence>
<dbReference type="EMBL" id="AAHJAN010000041">
    <property type="protein sequence ID" value="EBW7131355.1"/>
    <property type="molecule type" value="Genomic_DNA"/>
</dbReference>
<dbReference type="InterPro" id="IPR008394">
    <property type="entry name" value="AfaD"/>
</dbReference>
<evidence type="ECO:0000313" key="10">
    <source>
        <dbReference type="EMBL" id="EBW3121660.1"/>
    </source>
</evidence>
<evidence type="ECO:0000313" key="21">
    <source>
        <dbReference type="EMBL" id="ECQ6268266.1"/>
    </source>
</evidence>
<evidence type="ECO:0000313" key="5">
    <source>
        <dbReference type="EMBL" id="EBQ9488883.1"/>
    </source>
</evidence>
<dbReference type="EMBL" id="DAARJY010000037">
    <property type="protein sequence ID" value="HAE2741239.1"/>
    <property type="molecule type" value="Genomic_DNA"/>
</dbReference>
<evidence type="ECO:0000313" key="43">
    <source>
        <dbReference type="EMBL" id="QVT60791.1"/>
    </source>
</evidence>
<dbReference type="AlphaFoldDB" id="A0A0R9PXF2"/>
<dbReference type="EMBL" id="MODC01000067">
    <property type="protein sequence ID" value="OMB00745.1"/>
    <property type="molecule type" value="Genomic_DNA"/>
</dbReference>
<evidence type="ECO:0000313" key="28">
    <source>
        <dbReference type="EMBL" id="EDH0270392.1"/>
    </source>
</evidence>
<evidence type="ECO:0000313" key="31">
    <source>
        <dbReference type="EMBL" id="EDH7082254.1"/>
    </source>
</evidence>
<dbReference type="Proteomes" id="UP000187320">
    <property type="component" value="Unassembled WGS sequence"/>
</dbReference>
<feature type="signal peptide" evidence="2">
    <location>
        <begin position="1"/>
        <end position="23"/>
    </location>
</feature>
<evidence type="ECO:0000313" key="41">
    <source>
        <dbReference type="EMBL" id="HAF7392866.1"/>
    </source>
</evidence>
<dbReference type="EMBL" id="CP075022">
    <property type="protein sequence ID" value="QVT60791.1"/>
    <property type="molecule type" value="Genomic_DNA"/>
</dbReference>
<dbReference type="EMBL" id="AAMJNM010000013">
    <property type="protein sequence ID" value="EDI0088105.1"/>
    <property type="molecule type" value="Genomic_DNA"/>
</dbReference>
<dbReference type="EMBL" id="AAMHVI010000001">
    <property type="protein sequence ID" value="EDH4907831.1"/>
    <property type="molecule type" value="Genomic_DNA"/>
</dbReference>
<evidence type="ECO:0000313" key="39">
    <source>
        <dbReference type="EMBL" id="HAE9029833.1"/>
    </source>
</evidence>
<evidence type="ECO:0000256" key="1">
    <source>
        <dbReference type="ARBA" id="ARBA00022729"/>
    </source>
</evidence>